<evidence type="ECO:0000256" key="1">
    <source>
        <dbReference type="ARBA" id="ARBA00004123"/>
    </source>
</evidence>
<dbReference type="Proteomes" id="UP000663877">
    <property type="component" value="Unassembled WGS sequence"/>
</dbReference>
<evidence type="ECO:0000259" key="10">
    <source>
        <dbReference type="PROSITE" id="PS00434"/>
    </source>
</evidence>
<dbReference type="PROSITE" id="PS00434">
    <property type="entry name" value="HSF_DOMAIN"/>
    <property type="match status" value="1"/>
</dbReference>
<sequence length="656" mass="73969">MDSNNISSSNMGDGNHGEFIHHSSQSSQNTITAFLAKLWALVNDASCDDLISWDPSGGSFHVYDQARFSREILPRYFKHNNFASFIRQLNMYGFRKISNIEHGSLKNERDDIEFAHAHFIRGQESLLELIKRRAPETQQRSNTQGGINPSSALVATDYLDSKSGRSMEYLHLLDDVRSLQTKQTSLSDKLSYMQTENQALWTEIGSLRQKHSKQQQIVSKLMEFLLHFISTNSQHSHDESVEQQTSNDVPITDVNHPQKGQGQHQINNSSLVANDQGLSPNTLKRKHSALMHGDESNKRTPMQQQQQQQQQQFSHPPNLGRQQSVTINELADNDTTVWHHTTNTPPLIDFVPSPPQSTHSTDDNYQQQPHDYRWTTSSNELINPNVHDQKNNNFQAVGNGDKTGNAYVPDFFLRTDNTNDTNSNIGQANGGKSIGLKTSSINPTQQVQLPPILKQELIELPNNNPIVNRGQSPTLYSQNQQQHKIGETNSQLSFNLDDITGDVDHIQSSLDNIRDLMFDNLPDGTSIDDLFGADNELLLPLLQAVSTDGQTPNLLLENINDQNLTTGENQPENLSTTTNSQSVPNVSNHLLEQLISETAKLEEQQNAINQLVRDKSDLQDKIHILEQQNTISQLEREKSDLEDKVHILEQQTAKRQ</sequence>
<evidence type="ECO:0000256" key="3">
    <source>
        <dbReference type="ARBA" id="ARBA00023015"/>
    </source>
</evidence>
<evidence type="ECO:0000256" key="8">
    <source>
        <dbReference type="SAM" id="Coils"/>
    </source>
</evidence>
<reference evidence="12" key="1">
    <citation type="submission" date="2021-02" db="EMBL/GenBank/DDBJ databases">
        <authorList>
            <person name="Nowell W R."/>
        </authorList>
    </citation>
    <scope>NUCLEOTIDE SEQUENCE</scope>
</reference>
<feature type="region of interest" description="Disordered" evidence="9">
    <location>
        <begin position="234"/>
        <end position="264"/>
    </location>
</feature>
<dbReference type="InterPro" id="IPR036388">
    <property type="entry name" value="WH-like_DNA-bd_sf"/>
</dbReference>
<comment type="caution">
    <text evidence="12">The sequence shown here is derived from an EMBL/GenBank/DDBJ whole genome shotgun (WGS) entry which is preliminary data.</text>
</comment>
<evidence type="ECO:0000313" key="12">
    <source>
        <dbReference type="EMBL" id="CAF1345033.1"/>
    </source>
</evidence>
<comment type="subcellular location">
    <subcellularLocation>
        <location evidence="1">Nucleus</location>
    </subcellularLocation>
</comment>
<evidence type="ECO:0000256" key="6">
    <source>
        <dbReference type="ARBA" id="ARBA00023242"/>
    </source>
</evidence>
<keyword evidence="5" id="KW-0804">Transcription</keyword>
<evidence type="ECO:0000256" key="7">
    <source>
        <dbReference type="RuleBase" id="RU004020"/>
    </source>
</evidence>
<dbReference type="GO" id="GO:0043565">
    <property type="term" value="F:sequence-specific DNA binding"/>
    <property type="evidence" value="ECO:0007669"/>
    <property type="project" value="InterPro"/>
</dbReference>
<dbReference type="GO" id="GO:0003700">
    <property type="term" value="F:DNA-binding transcription factor activity"/>
    <property type="evidence" value="ECO:0007669"/>
    <property type="project" value="InterPro"/>
</dbReference>
<dbReference type="OrthoDB" id="60033at2759"/>
<dbReference type="SUPFAM" id="SSF46785">
    <property type="entry name" value="Winged helix' DNA-binding domain"/>
    <property type="match status" value="1"/>
</dbReference>
<proteinExistence type="inferred from homology"/>
<feature type="domain" description="HSF-type DNA-binding" evidence="10">
    <location>
        <begin position="73"/>
        <end position="97"/>
    </location>
</feature>
<evidence type="ECO:0000256" key="2">
    <source>
        <dbReference type="ARBA" id="ARBA00006403"/>
    </source>
</evidence>
<dbReference type="PRINTS" id="PR00056">
    <property type="entry name" value="HSFDOMAIN"/>
</dbReference>
<dbReference type="SMART" id="SM00415">
    <property type="entry name" value="HSF"/>
    <property type="match status" value="1"/>
</dbReference>
<comment type="similarity">
    <text evidence="2 7">Belongs to the HSF family.</text>
</comment>
<dbReference type="InterPro" id="IPR036390">
    <property type="entry name" value="WH_DNA-bd_sf"/>
</dbReference>
<feature type="region of interest" description="Disordered" evidence="9">
    <location>
        <begin position="289"/>
        <end position="320"/>
    </location>
</feature>
<feature type="compositionally biased region" description="Polar residues" evidence="9">
    <location>
        <begin position="1"/>
        <end position="12"/>
    </location>
</feature>
<feature type="region of interest" description="Disordered" evidence="9">
    <location>
        <begin position="1"/>
        <end position="22"/>
    </location>
</feature>
<dbReference type="Pfam" id="PF00447">
    <property type="entry name" value="HSF_DNA-bind"/>
    <property type="match status" value="1"/>
</dbReference>
<dbReference type="InterPro" id="IPR000232">
    <property type="entry name" value="HSF_DNA-bd"/>
</dbReference>
<evidence type="ECO:0000256" key="5">
    <source>
        <dbReference type="ARBA" id="ARBA00023163"/>
    </source>
</evidence>
<dbReference type="PANTHER" id="PTHR10015">
    <property type="entry name" value="HEAT SHOCK TRANSCRIPTION FACTOR"/>
    <property type="match status" value="1"/>
</dbReference>
<gene>
    <name evidence="11" type="ORF">BJG266_LOCUS16331</name>
    <name evidence="12" type="ORF">QVE165_LOCUS33657</name>
</gene>
<dbReference type="FunFam" id="1.10.10.10:FF:000027">
    <property type="entry name" value="Heat shock transcription factor 1"/>
    <property type="match status" value="1"/>
</dbReference>
<organism evidence="12 13">
    <name type="scientific">Adineta steineri</name>
    <dbReference type="NCBI Taxonomy" id="433720"/>
    <lineage>
        <taxon>Eukaryota</taxon>
        <taxon>Metazoa</taxon>
        <taxon>Spiralia</taxon>
        <taxon>Gnathifera</taxon>
        <taxon>Rotifera</taxon>
        <taxon>Eurotatoria</taxon>
        <taxon>Bdelloidea</taxon>
        <taxon>Adinetida</taxon>
        <taxon>Adinetidae</taxon>
        <taxon>Adineta</taxon>
    </lineage>
</organism>
<keyword evidence="6" id="KW-0539">Nucleus</keyword>
<dbReference type="GO" id="GO:0005634">
    <property type="term" value="C:nucleus"/>
    <property type="evidence" value="ECO:0007669"/>
    <property type="project" value="UniProtKB-SubCell"/>
</dbReference>
<protein>
    <recommendedName>
        <fullName evidence="10">HSF-type DNA-binding domain-containing protein</fullName>
    </recommendedName>
</protein>
<name>A0A815GYH4_9BILA</name>
<feature type="compositionally biased region" description="Polar residues" evidence="9">
    <location>
        <begin position="356"/>
        <end position="366"/>
    </location>
</feature>
<dbReference type="Gene3D" id="1.10.10.10">
    <property type="entry name" value="Winged helix-like DNA-binding domain superfamily/Winged helix DNA-binding domain"/>
    <property type="match status" value="1"/>
</dbReference>
<evidence type="ECO:0000256" key="4">
    <source>
        <dbReference type="ARBA" id="ARBA00023125"/>
    </source>
</evidence>
<feature type="region of interest" description="Disordered" evidence="9">
    <location>
        <begin position="337"/>
        <end position="366"/>
    </location>
</feature>
<keyword evidence="4" id="KW-0238">DNA-binding</keyword>
<dbReference type="Proteomes" id="UP000663832">
    <property type="component" value="Unassembled WGS sequence"/>
</dbReference>
<accession>A0A815GYH4</accession>
<dbReference type="EMBL" id="CAJNOI010000075">
    <property type="protein sequence ID" value="CAF1008504.1"/>
    <property type="molecule type" value="Genomic_DNA"/>
</dbReference>
<keyword evidence="8" id="KW-0175">Coiled coil</keyword>
<evidence type="ECO:0000256" key="9">
    <source>
        <dbReference type="SAM" id="MobiDB-lite"/>
    </source>
</evidence>
<evidence type="ECO:0000313" key="11">
    <source>
        <dbReference type="EMBL" id="CAF1008504.1"/>
    </source>
</evidence>
<feature type="compositionally biased region" description="Low complexity" evidence="9">
    <location>
        <begin position="303"/>
        <end position="312"/>
    </location>
</feature>
<feature type="coiled-coil region" evidence="8">
    <location>
        <begin position="591"/>
        <end position="651"/>
    </location>
</feature>
<keyword evidence="13" id="KW-1185">Reference proteome</keyword>
<feature type="region of interest" description="Disordered" evidence="9">
    <location>
        <begin position="562"/>
        <end position="583"/>
    </location>
</feature>
<dbReference type="AlphaFoldDB" id="A0A815GYH4"/>
<evidence type="ECO:0000313" key="13">
    <source>
        <dbReference type="Proteomes" id="UP000663832"/>
    </source>
</evidence>
<keyword evidence="3" id="KW-0805">Transcription regulation</keyword>
<dbReference type="EMBL" id="CAJNOM010000310">
    <property type="protein sequence ID" value="CAF1345033.1"/>
    <property type="molecule type" value="Genomic_DNA"/>
</dbReference>
<dbReference type="PANTHER" id="PTHR10015:SF427">
    <property type="entry name" value="HEAT SHOCK FACTOR PROTEIN"/>
    <property type="match status" value="1"/>
</dbReference>